<dbReference type="InterPro" id="IPR050266">
    <property type="entry name" value="AB_hydrolase_sf"/>
</dbReference>
<keyword evidence="4" id="KW-1185">Reference proteome</keyword>
<reference evidence="3 4" key="1">
    <citation type="submission" date="2016-09" db="EMBL/GenBank/DDBJ databases">
        <title>Pseudonocardia autotrophica DSM535, a candidate organism with high potential of specific P450 cytochromes.</title>
        <authorList>
            <person name="Grumaz C."/>
            <person name="Vainshtein Y."/>
            <person name="Kirstahler P."/>
            <person name="Sohn K."/>
        </authorList>
    </citation>
    <scope>NUCLEOTIDE SEQUENCE [LARGE SCALE GENOMIC DNA]</scope>
    <source>
        <strain evidence="3 4">DSM 535</strain>
    </source>
</reference>
<dbReference type="InterPro" id="IPR000073">
    <property type="entry name" value="AB_hydrolase_1"/>
</dbReference>
<gene>
    <name evidence="3" type="primary">hsaD_4</name>
    <name evidence="3" type="ORF">BG845_06115</name>
</gene>
<proteinExistence type="predicted"/>
<name>A0A1Y2MJB7_PSEAH</name>
<dbReference type="OrthoDB" id="4481859at2"/>
<dbReference type="PRINTS" id="PR00412">
    <property type="entry name" value="EPOXHYDRLASE"/>
</dbReference>
<dbReference type="PANTHER" id="PTHR43798">
    <property type="entry name" value="MONOACYLGLYCEROL LIPASE"/>
    <property type="match status" value="1"/>
</dbReference>
<dbReference type="STRING" id="2074.BG845_06115"/>
<dbReference type="SUPFAM" id="SSF53474">
    <property type="entry name" value="alpha/beta-Hydrolases"/>
    <property type="match status" value="1"/>
</dbReference>
<dbReference type="RefSeq" id="WP_085916188.1">
    <property type="nucleotide sequence ID" value="NZ_AP018920.1"/>
</dbReference>
<evidence type="ECO:0000313" key="4">
    <source>
        <dbReference type="Proteomes" id="UP000194360"/>
    </source>
</evidence>
<dbReference type="AlphaFoldDB" id="A0A1Y2MJB7"/>
<dbReference type="EMBL" id="MIGB01000053">
    <property type="protein sequence ID" value="OSY35354.1"/>
    <property type="molecule type" value="Genomic_DNA"/>
</dbReference>
<dbReference type="GO" id="GO:0102296">
    <property type="term" value="F:4,5-9,10-diseco-3-hydroxy-5,9,17-trioxoandrosta-1(10),2-diene-4-oate hydrolase activity"/>
    <property type="evidence" value="ECO:0007669"/>
    <property type="project" value="UniProtKB-EC"/>
</dbReference>
<feature type="domain" description="AB hydrolase-1" evidence="2">
    <location>
        <begin position="37"/>
        <end position="279"/>
    </location>
</feature>
<organism evidence="3 4">
    <name type="scientific">Pseudonocardia autotrophica</name>
    <name type="common">Amycolata autotrophica</name>
    <name type="synonym">Nocardia autotrophica</name>
    <dbReference type="NCBI Taxonomy" id="2074"/>
    <lineage>
        <taxon>Bacteria</taxon>
        <taxon>Bacillati</taxon>
        <taxon>Actinomycetota</taxon>
        <taxon>Actinomycetes</taxon>
        <taxon>Pseudonocardiales</taxon>
        <taxon>Pseudonocardiaceae</taxon>
        <taxon>Pseudonocardia</taxon>
    </lineage>
</organism>
<keyword evidence="1 3" id="KW-0378">Hydrolase</keyword>
<dbReference type="InterPro" id="IPR000639">
    <property type="entry name" value="Epox_hydrolase-like"/>
</dbReference>
<dbReference type="GO" id="GO:0016020">
    <property type="term" value="C:membrane"/>
    <property type="evidence" value="ECO:0007669"/>
    <property type="project" value="TreeGrafter"/>
</dbReference>
<sequence>MTLVPAGSGTGTIDIDGGRVRVLRSVTVPEPERAGTPLLLVHGGGTDNAAISWFHAFEAFGVDREVFAIDLPGFGGTTGIDPVGDPRRTADLTARVAARLGLTRVVAVGVSMGGDVVLNLALRHPELVEALVLIGPGGLIPVLRNRFTQFAAWLAAQLPERVLLALSRTANSFVQSAVRGVVSDPDSLPPEVLAEFLREARRPGAFLGYLRYNRATLGPRSMRNDLQSEVGRIDVPALFFHGADDPMVDPEGSRRAARSMPAARLVLVPGCGHWAQLEASEQFAAEVRALLAGTAHPGAA</sequence>
<evidence type="ECO:0000259" key="2">
    <source>
        <dbReference type="Pfam" id="PF00561"/>
    </source>
</evidence>
<dbReference type="Proteomes" id="UP000194360">
    <property type="component" value="Unassembled WGS sequence"/>
</dbReference>
<dbReference type="PANTHER" id="PTHR43798:SF31">
    <property type="entry name" value="AB HYDROLASE SUPERFAMILY PROTEIN YCLE"/>
    <property type="match status" value="1"/>
</dbReference>
<dbReference type="EC" id="3.7.1.17" evidence="3"/>
<protein>
    <submittedName>
        <fullName evidence="3">4,5:9,10-diseco-3-hydroxy-5,9, 17-trioxoandrosta-1(10),2-diene-4-oate hydrolase</fullName>
        <ecNumber evidence="3">3.7.1.17</ecNumber>
    </submittedName>
</protein>
<evidence type="ECO:0000256" key="1">
    <source>
        <dbReference type="ARBA" id="ARBA00022801"/>
    </source>
</evidence>
<dbReference type="Gene3D" id="3.40.50.1820">
    <property type="entry name" value="alpha/beta hydrolase"/>
    <property type="match status" value="1"/>
</dbReference>
<comment type="caution">
    <text evidence="3">The sequence shown here is derived from an EMBL/GenBank/DDBJ whole genome shotgun (WGS) entry which is preliminary data.</text>
</comment>
<dbReference type="Pfam" id="PF00561">
    <property type="entry name" value="Abhydrolase_1"/>
    <property type="match status" value="1"/>
</dbReference>
<dbReference type="PRINTS" id="PR00111">
    <property type="entry name" value="ABHYDROLASE"/>
</dbReference>
<dbReference type="InterPro" id="IPR029058">
    <property type="entry name" value="AB_hydrolase_fold"/>
</dbReference>
<evidence type="ECO:0000313" key="3">
    <source>
        <dbReference type="EMBL" id="OSY35354.1"/>
    </source>
</evidence>
<accession>A0A1Y2MJB7</accession>